<evidence type="ECO:0000313" key="3">
    <source>
        <dbReference type="Proteomes" id="UP000824002"/>
    </source>
</evidence>
<evidence type="ECO:0000313" key="2">
    <source>
        <dbReference type="EMBL" id="HIS76764.1"/>
    </source>
</evidence>
<evidence type="ECO:0000256" key="1">
    <source>
        <dbReference type="SAM" id="SignalP"/>
    </source>
</evidence>
<dbReference type="AlphaFoldDB" id="A0A9D1JZM3"/>
<dbReference type="EMBL" id="DVJP01000053">
    <property type="protein sequence ID" value="HIS76764.1"/>
    <property type="molecule type" value="Genomic_DNA"/>
</dbReference>
<organism evidence="2 3">
    <name type="scientific">Candidatus Merdivicinus excrementipullorum</name>
    <dbReference type="NCBI Taxonomy" id="2840867"/>
    <lineage>
        <taxon>Bacteria</taxon>
        <taxon>Bacillati</taxon>
        <taxon>Bacillota</taxon>
        <taxon>Clostridia</taxon>
        <taxon>Eubacteriales</taxon>
        <taxon>Oscillospiraceae</taxon>
        <taxon>Oscillospiraceae incertae sedis</taxon>
        <taxon>Candidatus Merdivicinus</taxon>
    </lineage>
</organism>
<accession>A0A9D1JZM3</accession>
<evidence type="ECO:0008006" key="4">
    <source>
        <dbReference type="Google" id="ProtNLM"/>
    </source>
</evidence>
<keyword evidence="1" id="KW-0732">Signal</keyword>
<gene>
    <name evidence="2" type="ORF">IAB51_08140</name>
</gene>
<dbReference type="Proteomes" id="UP000824002">
    <property type="component" value="Unassembled WGS sequence"/>
</dbReference>
<name>A0A9D1JZM3_9FIRM</name>
<reference evidence="2" key="2">
    <citation type="journal article" date="2021" name="PeerJ">
        <title>Extensive microbial diversity within the chicken gut microbiome revealed by metagenomics and culture.</title>
        <authorList>
            <person name="Gilroy R."/>
            <person name="Ravi A."/>
            <person name="Getino M."/>
            <person name="Pursley I."/>
            <person name="Horton D.L."/>
            <person name="Alikhan N.F."/>
            <person name="Baker D."/>
            <person name="Gharbi K."/>
            <person name="Hall N."/>
            <person name="Watson M."/>
            <person name="Adriaenssens E.M."/>
            <person name="Foster-Nyarko E."/>
            <person name="Jarju S."/>
            <person name="Secka A."/>
            <person name="Antonio M."/>
            <person name="Oren A."/>
            <person name="Chaudhuri R.R."/>
            <person name="La Ragione R."/>
            <person name="Hildebrand F."/>
            <person name="Pallen M.J."/>
        </authorList>
    </citation>
    <scope>NUCLEOTIDE SEQUENCE</scope>
    <source>
        <strain evidence="2">CHK199-13235</strain>
    </source>
</reference>
<feature type="chain" id="PRO_5039162247" description="Cytochrome c domain-containing protein" evidence="1">
    <location>
        <begin position="28"/>
        <end position="413"/>
    </location>
</feature>
<dbReference type="PROSITE" id="PS51257">
    <property type="entry name" value="PROKAR_LIPOPROTEIN"/>
    <property type="match status" value="1"/>
</dbReference>
<comment type="caution">
    <text evidence="2">The sequence shown here is derived from an EMBL/GenBank/DDBJ whole genome shotgun (WGS) entry which is preliminary data.</text>
</comment>
<protein>
    <recommendedName>
        <fullName evidence="4">Cytochrome c domain-containing protein</fullName>
    </recommendedName>
</protein>
<proteinExistence type="predicted"/>
<sequence>MMKGIFCTILCAALLAGLSSCQPIVPAESSQASSAPSSLESTETGSFSTEELEAAQLRAKKIMDCFACHGLTDDARRTGQITDREIWQFVLGTYYYRDDPDFPYETWPEVSDDGTTAYFPMNSLQQMVEEIFGVSQWTPDFVREECEGQKLAMPTEMGLNSAYGYEDLKTEALSQDTAAVSMQLVDSPSFPGGQNYGEYQFVFSLCRDEDDFFLRLKEFHQTSAPQPQAAASGEPFTGQLTAEEQEKWAYQAEQTAGCLASYVLSEGMKQTGQVEDLDIWAFLLASILYRDELSYPVWPETSPDGQSAYFPEEDIQTTVAQLFGISGWRPEFMKESMSPETNRLEMRLAETFHPYYACRNTETRLETGNRFAVSMELTDASGGESQGQYSFAFTLFQDGASRFLRLAEFGPAI</sequence>
<reference evidence="2" key="1">
    <citation type="submission" date="2020-10" db="EMBL/GenBank/DDBJ databases">
        <authorList>
            <person name="Gilroy R."/>
        </authorList>
    </citation>
    <scope>NUCLEOTIDE SEQUENCE</scope>
    <source>
        <strain evidence="2">CHK199-13235</strain>
    </source>
</reference>
<feature type="signal peptide" evidence="1">
    <location>
        <begin position="1"/>
        <end position="27"/>
    </location>
</feature>